<keyword evidence="3" id="KW-1185">Reference proteome</keyword>
<feature type="transmembrane region" description="Helical" evidence="1">
    <location>
        <begin position="12"/>
        <end position="30"/>
    </location>
</feature>
<evidence type="ECO:0000256" key="1">
    <source>
        <dbReference type="SAM" id="Phobius"/>
    </source>
</evidence>
<feature type="transmembrane region" description="Helical" evidence="1">
    <location>
        <begin position="36"/>
        <end position="55"/>
    </location>
</feature>
<dbReference type="AlphaFoldDB" id="A0A560G9M1"/>
<evidence type="ECO:0000313" key="3">
    <source>
        <dbReference type="Proteomes" id="UP000316545"/>
    </source>
</evidence>
<protein>
    <recommendedName>
        <fullName evidence="4">SPW repeat-containing protein</fullName>
    </recommendedName>
</protein>
<feature type="transmembrane region" description="Helical" evidence="1">
    <location>
        <begin position="67"/>
        <end position="90"/>
    </location>
</feature>
<keyword evidence="1" id="KW-1133">Transmembrane helix</keyword>
<reference evidence="2 3" key="1">
    <citation type="submission" date="2019-06" db="EMBL/GenBank/DDBJ databases">
        <title>Genomic Encyclopedia of Type Strains, Phase IV (KMG-V): Genome sequencing to study the core and pangenomes of soil and plant-associated prokaryotes.</title>
        <authorList>
            <person name="Whitman W."/>
        </authorList>
    </citation>
    <scope>NUCLEOTIDE SEQUENCE [LARGE SCALE GENOMIC DNA]</scope>
    <source>
        <strain evidence="2 3">BR 11865</strain>
    </source>
</reference>
<proteinExistence type="predicted"/>
<name>A0A560G9M1_9PROT</name>
<keyword evidence="1" id="KW-0472">Membrane</keyword>
<evidence type="ECO:0008006" key="4">
    <source>
        <dbReference type="Google" id="ProtNLM"/>
    </source>
</evidence>
<evidence type="ECO:0000313" key="2">
    <source>
        <dbReference type="EMBL" id="TWB30494.1"/>
    </source>
</evidence>
<organism evidence="2 3">
    <name type="scientific">Nitrospirillum amazonense</name>
    <dbReference type="NCBI Taxonomy" id="28077"/>
    <lineage>
        <taxon>Bacteria</taxon>
        <taxon>Pseudomonadati</taxon>
        <taxon>Pseudomonadota</taxon>
        <taxon>Alphaproteobacteria</taxon>
        <taxon>Rhodospirillales</taxon>
        <taxon>Azospirillaceae</taxon>
        <taxon>Nitrospirillum</taxon>
    </lineage>
</organism>
<dbReference type="RefSeq" id="WP_145615365.1">
    <property type="nucleotide sequence ID" value="NZ_VITO01000002.1"/>
</dbReference>
<comment type="caution">
    <text evidence="2">The sequence shown here is derived from an EMBL/GenBank/DDBJ whole genome shotgun (WGS) entry which is preliminary data.</text>
</comment>
<dbReference type="EMBL" id="VITO01000002">
    <property type="protein sequence ID" value="TWB30494.1"/>
    <property type="molecule type" value="Genomic_DNA"/>
</dbReference>
<accession>A0A560G9M1</accession>
<gene>
    <name evidence="2" type="ORF">FBZ88_10259</name>
</gene>
<keyword evidence="1" id="KW-0812">Transmembrane</keyword>
<dbReference type="Proteomes" id="UP000316545">
    <property type="component" value="Unassembled WGS sequence"/>
</dbReference>
<sequence length="93" mass="10606">MTVLAVRSWIARYGRWWILAGGFFGFLAQADKRYDYATLGMAIASLGTWGLLLNADMPGKSFGYRRPFLTVLFWLAIALTLLYLCLFYAVERP</sequence>